<accession>A0A6P4Z7S4</accession>
<keyword evidence="6 12" id="KW-0472">Membrane</keyword>
<dbReference type="AlphaFoldDB" id="A0A6P4Z7S4"/>
<evidence type="ECO:0000256" key="9">
    <source>
        <dbReference type="ARBA" id="ARBA00036530"/>
    </source>
</evidence>
<name>A0A6P4Z7S4_BRABE</name>
<feature type="transmembrane region" description="Helical" evidence="12">
    <location>
        <begin position="91"/>
        <end position="111"/>
    </location>
</feature>
<comment type="catalytic activity">
    <reaction evidence="11">
        <text>L-leucine(in) = L-leucine(out)</text>
        <dbReference type="Rhea" id="RHEA:73011"/>
        <dbReference type="ChEBI" id="CHEBI:57427"/>
    </reaction>
</comment>
<gene>
    <name evidence="14" type="primary">LOC109479843</name>
</gene>
<feature type="transmembrane region" description="Helical" evidence="12">
    <location>
        <begin position="144"/>
        <end position="165"/>
    </location>
</feature>
<feature type="transmembrane region" description="Helical" evidence="12">
    <location>
        <begin position="118"/>
        <end position="138"/>
    </location>
</feature>
<evidence type="ECO:0000256" key="12">
    <source>
        <dbReference type="SAM" id="Phobius"/>
    </source>
</evidence>
<evidence type="ECO:0000256" key="6">
    <source>
        <dbReference type="ARBA" id="ARBA00023136"/>
    </source>
</evidence>
<dbReference type="Gene3D" id="1.20.1250.20">
    <property type="entry name" value="MFS general substrate transporter like domains"/>
    <property type="match status" value="1"/>
</dbReference>
<dbReference type="OrthoDB" id="330047at2759"/>
<protein>
    <submittedName>
        <fullName evidence="14">Large neutral amino acids transporter small subunit 4-like isoform X1</fullName>
    </submittedName>
</protein>
<feature type="transmembrane region" description="Helical" evidence="12">
    <location>
        <begin position="495"/>
        <end position="514"/>
    </location>
</feature>
<keyword evidence="7" id="KW-0325">Glycoprotein</keyword>
<evidence type="ECO:0000313" key="14">
    <source>
        <dbReference type="RefSeq" id="XP_019637470.1"/>
    </source>
</evidence>
<comment type="catalytic activity">
    <reaction evidence="9">
        <text>L-methionine(in) = L-methionine(out)</text>
        <dbReference type="Rhea" id="RHEA:70939"/>
        <dbReference type="ChEBI" id="CHEBI:57844"/>
    </reaction>
</comment>
<evidence type="ECO:0000256" key="3">
    <source>
        <dbReference type="ARBA" id="ARBA00022475"/>
    </source>
</evidence>
<evidence type="ECO:0000256" key="7">
    <source>
        <dbReference type="ARBA" id="ARBA00023180"/>
    </source>
</evidence>
<dbReference type="GeneID" id="109479843"/>
<evidence type="ECO:0000256" key="8">
    <source>
        <dbReference type="ARBA" id="ARBA00036466"/>
    </source>
</evidence>
<dbReference type="InterPro" id="IPR036259">
    <property type="entry name" value="MFS_trans_sf"/>
</dbReference>
<evidence type="ECO:0000256" key="11">
    <source>
        <dbReference type="ARBA" id="ARBA00036887"/>
    </source>
</evidence>
<organism evidence="13 14">
    <name type="scientific">Branchiostoma belcheri</name>
    <name type="common">Amphioxus</name>
    <dbReference type="NCBI Taxonomy" id="7741"/>
    <lineage>
        <taxon>Eukaryota</taxon>
        <taxon>Metazoa</taxon>
        <taxon>Chordata</taxon>
        <taxon>Cephalochordata</taxon>
        <taxon>Leptocardii</taxon>
        <taxon>Amphioxiformes</taxon>
        <taxon>Branchiostomatidae</taxon>
        <taxon>Branchiostoma</taxon>
    </lineage>
</organism>
<comment type="catalytic activity">
    <reaction evidence="10">
        <text>L-isoleucine(in) = L-isoleucine(out)</text>
        <dbReference type="Rhea" id="RHEA:70943"/>
        <dbReference type="ChEBI" id="CHEBI:58045"/>
    </reaction>
</comment>
<dbReference type="Pfam" id="PF07690">
    <property type="entry name" value="MFS_1"/>
    <property type="match status" value="1"/>
</dbReference>
<dbReference type="GO" id="GO:0005886">
    <property type="term" value="C:plasma membrane"/>
    <property type="evidence" value="ECO:0007669"/>
    <property type="project" value="UniProtKB-SubCell"/>
</dbReference>
<comment type="catalytic activity">
    <reaction evidence="8">
        <text>L-phenylalanine(in) = L-phenylalanine(out)</text>
        <dbReference type="Rhea" id="RHEA:27950"/>
        <dbReference type="ChEBI" id="CHEBI:58095"/>
    </reaction>
</comment>
<comment type="similarity">
    <text evidence="2">Belongs to the SLC43A transporter (TC 2.A.1.44) family.</text>
</comment>
<dbReference type="InterPro" id="IPR011701">
    <property type="entry name" value="MFS"/>
</dbReference>
<feature type="transmembrane region" description="Helical" evidence="12">
    <location>
        <begin position="313"/>
        <end position="335"/>
    </location>
</feature>
<feature type="transmembrane region" description="Helical" evidence="12">
    <location>
        <begin position="438"/>
        <end position="456"/>
    </location>
</feature>
<dbReference type="PANTHER" id="PTHR20766:SF3">
    <property type="entry name" value="LARGE NEUTRAL AMINO ACIDS TRANSPORTER SMALL SUBUNIT 4-LIKE ISOFORM X1"/>
    <property type="match status" value="1"/>
</dbReference>
<dbReference type="SUPFAM" id="SSF103473">
    <property type="entry name" value="MFS general substrate transporter"/>
    <property type="match status" value="1"/>
</dbReference>
<evidence type="ECO:0000256" key="10">
    <source>
        <dbReference type="ARBA" id="ARBA00036777"/>
    </source>
</evidence>
<dbReference type="GO" id="GO:0015179">
    <property type="term" value="F:L-amino acid transmembrane transporter activity"/>
    <property type="evidence" value="ECO:0007669"/>
    <property type="project" value="TreeGrafter"/>
</dbReference>
<feature type="transmembrane region" description="Helical" evidence="12">
    <location>
        <begin position="12"/>
        <end position="33"/>
    </location>
</feature>
<dbReference type="RefSeq" id="XP_019637470.1">
    <property type="nucleotide sequence ID" value="XM_019781911.1"/>
</dbReference>
<keyword evidence="5 12" id="KW-1133">Transmembrane helix</keyword>
<dbReference type="GO" id="GO:0015175">
    <property type="term" value="F:neutral L-amino acid transmembrane transporter activity"/>
    <property type="evidence" value="ECO:0007669"/>
    <property type="project" value="TreeGrafter"/>
</dbReference>
<feature type="transmembrane region" description="Helical" evidence="12">
    <location>
        <begin position="462"/>
        <end position="483"/>
    </location>
</feature>
<evidence type="ECO:0000256" key="4">
    <source>
        <dbReference type="ARBA" id="ARBA00022692"/>
    </source>
</evidence>
<evidence type="ECO:0000256" key="5">
    <source>
        <dbReference type="ARBA" id="ARBA00022989"/>
    </source>
</evidence>
<keyword evidence="13" id="KW-1185">Reference proteome</keyword>
<evidence type="ECO:0000256" key="2">
    <source>
        <dbReference type="ARBA" id="ARBA00006595"/>
    </source>
</evidence>
<comment type="subcellular location">
    <subcellularLocation>
        <location evidence="1">Cell membrane</location>
        <topology evidence="1">Multi-pass membrane protein</topology>
    </subcellularLocation>
</comment>
<keyword evidence="4 12" id="KW-0812">Transmembrane</keyword>
<feature type="transmembrane region" description="Helical" evidence="12">
    <location>
        <begin position="355"/>
        <end position="380"/>
    </location>
</feature>
<proteinExistence type="inferred from homology"/>
<feature type="transmembrane region" description="Helical" evidence="12">
    <location>
        <begin position="208"/>
        <end position="226"/>
    </location>
</feature>
<dbReference type="Proteomes" id="UP000515135">
    <property type="component" value="Unplaced"/>
</dbReference>
<keyword evidence="3" id="KW-1003">Cell membrane</keyword>
<dbReference type="PANTHER" id="PTHR20766">
    <property type="entry name" value="LARGE NEUTRAL AMINO ACIDS TRANSPORTER SMALL SUBUNIT 4-LIKE ISOFORM X1"/>
    <property type="match status" value="1"/>
</dbReference>
<evidence type="ECO:0000313" key="13">
    <source>
        <dbReference type="Proteomes" id="UP000515135"/>
    </source>
</evidence>
<dbReference type="KEGG" id="bbel:109479843"/>
<feature type="transmembrane region" description="Helical" evidence="12">
    <location>
        <begin position="526"/>
        <end position="548"/>
    </location>
</feature>
<reference evidence="14" key="1">
    <citation type="submission" date="2025-08" db="UniProtKB">
        <authorList>
            <consortium name="RefSeq"/>
        </authorList>
    </citation>
    <scope>IDENTIFICATION</scope>
    <source>
        <tissue evidence="14">Gonad</tissue>
    </source>
</reference>
<evidence type="ECO:0000256" key="1">
    <source>
        <dbReference type="ARBA" id="ARBA00004651"/>
    </source>
</evidence>
<sequence length="597" mass="66112">MAPCLFTAQRRRYWLIITAILENLLFSAVLLGWGSLVLMLKKEGIYLELCSGSGQDTDYLNITDANITDNMTVILPMEEEGCIAQDERLNLAYTIGSFLLSGMTFPLGMFMDKFGSRNLRMAGSAMFGLSSVLFAVASRTKLSILLFPAVSLNGMSGIVHVFTGFQVTNLFGDKRGTMMSFFVGAYASSAVVFPAMKGLYDLGIPFDTLFFCYAGLMIFVILNCYFNVPKEPIPGPEEMDFRIKFRPFGVHHKLTGKHFYGMVTTVGRRLSIDEKGGPTMTSHLNLEMDYSSVDNAHPVAAIPPLSKSICTMAFFWSVVTMCIGQLRLIFFIGALSQMLGRVSGADSSKGAQYIVNIYTSIFGMIQMACILMAPLIGIVLDWNTKPKKSKGAKEELLDDVMCNGKGSTSSEKSVNTALSKQKQQQKVKLQKISNVMKAFALTNVLMIFFGVTVLIPSLELQILTFLLHTLIRGFIHSTVGAMYATMYHHTHFGTLTGLQSLISAVFACLQYPIFTIINGPLNEDPFWMNVGLLVLTFFNFGLPAYLFLYVKRLRAEPEVGKPKTSVVSVELPKNMSQKALITTIKEEELDNDEVFMA</sequence>